<dbReference type="GO" id="GO:0008270">
    <property type="term" value="F:zinc ion binding"/>
    <property type="evidence" value="ECO:0007669"/>
    <property type="project" value="InterPro"/>
</dbReference>
<feature type="domain" description="Zn(2)-C6 fungal-type" evidence="7">
    <location>
        <begin position="474"/>
        <end position="505"/>
    </location>
</feature>
<dbReference type="PANTHER" id="PTHR31069:SF31">
    <property type="entry name" value="MONODICTYPHENONE CLUSTER TRANSCRIPTION FACTOR-RELATED"/>
    <property type="match status" value="1"/>
</dbReference>
<feature type="region of interest" description="Disordered" evidence="6">
    <location>
        <begin position="408"/>
        <end position="442"/>
    </location>
</feature>
<feature type="compositionally biased region" description="Low complexity" evidence="6">
    <location>
        <begin position="509"/>
        <end position="538"/>
    </location>
</feature>
<protein>
    <recommendedName>
        <fullName evidence="7">Zn(2)-C6 fungal-type domain-containing protein</fullName>
    </recommendedName>
</protein>
<feature type="region of interest" description="Disordered" evidence="6">
    <location>
        <begin position="233"/>
        <end position="273"/>
    </location>
</feature>
<evidence type="ECO:0000256" key="4">
    <source>
        <dbReference type="ARBA" id="ARBA00023163"/>
    </source>
</evidence>
<dbReference type="GO" id="GO:0000981">
    <property type="term" value="F:DNA-binding transcription factor activity, RNA polymerase II-specific"/>
    <property type="evidence" value="ECO:0007669"/>
    <property type="project" value="InterPro"/>
</dbReference>
<evidence type="ECO:0000313" key="9">
    <source>
        <dbReference type="Proteomes" id="UP000281468"/>
    </source>
</evidence>
<name>A0A3M7GQ77_HORWE</name>
<accession>A0A3M7GQ77</accession>
<feature type="region of interest" description="Disordered" evidence="6">
    <location>
        <begin position="285"/>
        <end position="362"/>
    </location>
</feature>
<reference evidence="8 9" key="1">
    <citation type="journal article" date="2018" name="BMC Genomics">
        <title>Genomic evidence for intraspecific hybridization in a clonal and extremely halotolerant yeast.</title>
        <authorList>
            <person name="Gostincar C."/>
            <person name="Stajich J.E."/>
            <person name="Zupancic J."/>
            <person name="Zalar P."/>
            <person name="Gunde-Cimerman N."/>
        </authorList>
    </citation>
    <scope>NUCLEOTIDE SEQUENCE [LARGE SCALE GENOMIC DNA]</scope>
    <source>
        <strain evidence="8 9">EXF-171</strain>
    </source>
</reference>
<evidence type="ECO:0000256" key="6">
    <source>
        <dbReference type="SAM" id="MobiDB-lite"/>
    </source>
</evidence>
<keyword evidence="1" id="KW-0479">Metal-binding</keyword>
<keyword evidence="5" id="KW-0539">Nucleus</keyword>
<evidence type="ECO:0000256" key="3">
    <source>
        <dbReference type="ARBA" id="ARBA00023125"/>
    </source>
</evidence>
<feature type="compositionally biased region" description="Pro residues" evidence="6">
    <location>
        <begin position="409"/>
        <end position="418"/>
    </location>
</feature>
<keyword evidence="3" id="KW-0238">DNA-binding</keyword>
<gene>
    <name evidence="8" type="ORF">D0862_05737</name>
</gene>
<dbReference type="GO" id="GO:0003677">
    <property type="term" value="F:DNA binding"/>
    <property type="evidence" value="ECO:0007669"/>
    <property type="project" value="UniProtKB-KW"/>
</dbReference>
<evidence type="ECO:0000256" key="5">
    <source>
        <dbReference type="ARBA" id="ARBA00023242"/>
    </source>
</evidence>
<dbReference type="CDD" id="cd00067">
    <property type="entry name" value="GAL4"/>
    <property type="match status" value="1"/>
</dbReference>
<dbReference type="Proteomes" id="UP000281468">
    <property type="component" value="Unassembled WGS sequence"/>
</dbReference>
<sequence length="744" mass="81410">MARVSFGSRAGGNSDYLAGRRDVQRTSRLNGLYDSLNDLCSSLKEEIAACQSGELLQLTTCELSIREQATLPLLQPVIGPYSHAGPYGLPAEYKTDWMEEDEGYPGINAKLPKTTISHILAAEEGQARQSVQRAASRAIVQAIEASDGFKYSFNNAWAAKDDRGLRFSYICQDSMQNKDRHANGFTKTQKHLKGEGERGPRKPTYDCKGSVSVKFSQVRRTVDIFYRHNAVHASVAERKPPPRAPPRRLRPCYNDSVNDVGPAGPRSGDTGGLMGALRAEESAYARPRAMPPPPPPEVSNISRPLKRKRTADLAPPPSNPEKPMSLVDLLKQSSDAKTPAQPETPQPKPARGQQPPVDYSLPCWQGPAAVAAPPAPSAQGVGGYPPVNATNYVPPYQPQQYYGKQILPQPSPMPPPTQSPSQVPNGHRYQGAPSKVTVPKGQGLFSTLKPVRTEERTTYEPHFIMYNGVRAKASCQNCRFSKKKCDEVRPLCGGCARSGKLDCVYETAPSRSSGPSQQGSPGFTAPPSQRPSHPQQSPTQGTPESQTHSQPQRTYTPQAPYQPVPYSTQAPYSSGAPYPSAAGGNPYAVPQGTMSTPTMDAGQASHDYQNEYAQSQPQFGDQTHPLTCTVKYPLQSSPLNPTHQPATMHNLIHLALLAAFSTTSTLAVEFKFRRFSQPDCNEKFHIAKDTHLHDPHCKTFDHHEPPFESFMAIAEEHQGDVREKFCEVVVFDQPECKGQGYTMA</sequence>
<dbReference type="InterPro" id="IPR050675">
    <property type="entry name" value="OAF3"/>
</dbReference>
<dbReference type="SUPFAM" id="SSF57701">
    <property type="entry name" value="Zn2/Cys6 DNA-binding domain"/>
    <property type="match status" value="1"/>
</dbReference>
<feature type="region of interest" description="Disordered" evidence="6">
    <location>
        <begin position="508"/>
        <end position="578"/>
    </location>
</feature>
<keyword evidence="4" id="KW-0804">Transcription</keyword>
<dbReference type="InterPro" id="IPR001138">
    <property type="entry name" value="Zn2Cys6_DnaBD"/>
</dbReference>
<dbReference type="VEuPathDB" id="FungiDB:BTJ68_00560"/>
<evidence type="ECO:0000256" key="1">
    <source>
        <dbReference type="ARBA" id="ARBA00022723"/>
    </source>
</evidence>
<dbReference type="AlphaFoldDB" id="A0A3M7GQ77"/>
<evidence type="ECO:0000256" key="2">
    <source>
        <dbReference type="ARBA" id="ARBA00023015"/>
    </source>
</evidence>
<keyword evidence="2" id="KW-0805">Transcription regulation</keyword>
<organism evidence="8 9">
    <name type="scientific">Hortaea werneckii</name>
    <name type="common">Black yeast</name>
    <name type="synonym">Cladosporium werneckii</name>
    <dbReference type="NCBI Taxonomy" id="91943"/>
    <lineage>
        <taxon>Eukaryota</taxon>
        <taxon>Fungi</taxon>
        <taxon>Dikarya</taxon>
        <taxon>Ascomycota</taxon>
        <taxon>Pezizomycotina</taxon>
        <taxon>Dothideomycetes</taxon>
        <taxon>Dothideomycetidae</taxon>
        <taxon>Mycosphaerellales</taxon>
        <taxon>Teratosphaeriaceae</taxon>
        <taxon>Hortaea</taxon>
    </lineage>
</organism>
<dbReference type="InterPro" id="IPR036864">
    <property type="entry name" value="Zn2-C6_fun-type_DNA-bd_sf"/>
</dbReference>
<proteinExistence type="predicted"/>
<dbReference type="PROSITE" id="PS50048">
    <property type="entry name" value="ZN2_CY6_FUNGAL_2"/>
    <property type="match status" value="1"/>
</dbReference>
<dbReference type="PROSITE" id="PS00463">
    <property type="entry name" value="ZN2_CY6_FUNGAL_1"/>
    <property type="match status" value="1"/>
</dbReference>
<evidence type="ECO:0000313" key="8">
    <source>
        <dbReference type="EMBL" id="RMZ03264.1"/>
    </source>
</evidence>
<dbReference type="EMBL" id="QWIQ01000154">
    <property type="protein sequence ID" value="RMZ03264.1"/>
    <property type="molecule type" value="Genomic_DNA"/>
</dbReference>
<comment type="caution">
    <text evidence="8">The sequence shown here is derived from an EMBL/GenBank/DDBJ whole genome shotgun (WGS) entry which is preliminary data.</text>
</comment>
<evidence type="ECO:0000259" key="7">
    <source>
        <dbReference type="PROSITE" id="PS50048"/>
    </source>
</evidence>
<feature type="compositionally biased region" description="Polar residues" evidence="6">
    <location>
        <begin position="539"/>
        <end position="572"/>
    </location>
</feature>
<dbReference type="SMART" id="SM00066">
    <property type="entry name" value="GAL4"/>
    <property type="match status" value="1"/>
</dbReference>
<dbReference type="PANTHER" id="PTHR31069">
    <property type="entry name" value="OLEATE-ACTIVATED TRANSCRIPTION FACTOR 1-RELATED"/>
    <property type="match status" value="1"/>
</dbReference>
<dbReference type="Pfam" id="PF00172">
    <property type="entry name" value="Zn_clus"/>
    <property type="match status" value="1"/>
</dbReference>
<dbReference type="Gene3D" id="4.10.240.10">
    <property type="entry name" value="Zn(2)-C6 fungal-type DNA-binding domain"/>
    <property type="match status" value="1"/>
</dbReference>
<feature type="non-terminal residue" evidence="8">
    <location>
        <position position="744"/>
    </location>
</feature>